<dbReference type="Proteomes" id="UP000294614">
    <property type="component" value="Unassembled WGS sequence"/>
</dbReference>
<feature type="domain" description="DHFR" evidence="10">
    <location>
        <begin position="3"/>
        <end position="161"/>
    </location>
</feature>
<dbReference type="GO" id="GO:0005829">
    <property type="term" value="C:cytosol"/>
    <property type="evidence" value="ECO:0007669"/>
    <property type="project" value="TreeGrafter"/>
</dbReference>
<dbReference type="GO" id="GO:0046654">
    <property type="term" value="P:tetrahydrofolate biosynthetic process"/>
    <property type="evidence" value="ECO:0007669"/>
    <property type="project" value="UniProtKB-UniPathway"/>
</dbReference>
<proteinExistence type="inferred from homology"/>
<dbReference type="OrthoDB" id="9804315at2"/>
<organism evidence="11 12">
    <name type="scientific">Seleniivibrio woodruffii</name>
    <dbReference type="NCBI Taxonomy" id="1078050"/>
    <lineage>
        <taxon>Bacteria</taxon>
        <taxon>Pseudomonadati</taxon>
        <taxon>Deferribacterota</taxon>
        <taxon>Deferribacteres</taxon>
        <taxon>Deferribacterales</taxon>
        <taxon>Geovibrionaceae</taxon>
        <taxon>Seleniivibrio</taxon>
    </lineage>
</organism>
<comment type="function">
    <text evidence="7 8">Key enzyme in folate metabolism. Catalyzes an essential reaction for de novo glycine and purine synthesis, and for DNA precursor synthesis.</text>
</comment>
<dbReference type="PIRSF" id="PIRSF000194">
    <property type="entry name" value="DHFR"/>
    <property type="match status" value="1"/>
</dbReference>
<dbReference type="PROSITE" id="PS51330">
    <property type="entry name" value="DHFR_2"/>
    <property type="match status" value="1"/>
</dbReference>
<keyword evidence="5 8" id="KW-0521">NADP</keyword>
<dbReference type="SUPFAM" id="SSF53597">
    <property type="entry name" value="Dihydrofolate reductase-like"/>
    <property type="match status" value="1"/>
</dbReference>
<dbReference type="GO" id="GO:0050661">
    <property type="term" value="F:NADP binding"/>
    <property type="evidence" value="ECO:0007669"/>
    <property type="project" value="InterPro"/>
</dbReference>
<reference evidence="11 12" key="1">
    <citation type="submission" date="2019-03" db="EMBL/GenBank/DDBJ databases">
        <title>Genomic Encyclopedia of Type Strains, Phase IV (KMG-IV): sequencing the most valuable type-strain genomes for metagenomic binning, comparative biology and taxonomic classification.</title>
        <authorList>
            <person name="Goeker M."/>
        </authorList>
    </citation>
    <scope>NUCLEOTIDE SEQUENCE [LARGE SCALE GENOMIC DNA]</scope>
    <source>
        <strain evidence="11 12">DSM 24984</strain>
    </source>
</reference>
<evidence type="ECO:0000256" key="7">
    <source>
        <dbReference type="ARBA" id="ARBA00025067"/>
    </source>
</evidence>
<dbReference type="InterPro" id="IPR012259">
    <property type="entry name" value="DHFR"/>
</dbReference>
<dbReference type="CDD" id="cd00209">
    <property type="entry name" value="DHFR"/>
    <property type="match status" value="1"/>
</dbReference>
<sequence length="161" mass="18320">MKELYLIAAMTKDRVIGSDGKMPWHIPQDLKMFRKITTGNIVVMGRKTYESIGKPLPERENIVLSHTPVEGVTVCGSILEAVRIGELSDKKLFFIGGAEVYGQVINIVSHMLISWINGSHKGDSYFPEIDFSEWHEADKAYYDDFTMVHYTRRQSSSYSLI</sequence>
<evidence type="ECO:0000313" key="11">
    <source>
        <dbReference type="EMBL" id="TCK60759.1"/>
    </source>
</evidence>
<dbReference type="EC" id="1.5.1.3" evidence="3 8"/>
<evidence type="ECO:0000313" key="12">
    <source>
        <dbReference type="Proteomes" id="UP000294614"/>
    </source>
</evidence>
<dbReference type="GO" id="GO:0006730">
    <property type="term" value="P:one-carbon metabolic process"/>
    <property type="evidence" value="ECO:0007669"/>
    <property type="project" value="UniProtKB-KW"/>
</dbReference>
<dbReference type="UniPathway" id="UPA00077">
    <property type="reaction ID" value="UER00158"/>
</dbReference>
<keyword evidence="12" id="KW-1185">Reference proteome</keyword>
<protein>
    <recommendedName>
        <fullName evidence="3 8">Dihydrofolate reductase</fullName>
        <ecNumber evidence="3 8">1.5.1.3</ecNumber>
    </recommendedName>
</protein>
<accession>A0A4R1KC91</accession>
<evidence type="ECO:0000256" key="2">
    <source>
        <dbReference type="ARBA" id="ARBA00009539"/>
    </source>
</evidence>
<comment type="pathway">
    <text evidence="1 8">Cofactor biosynthesis; tetrahydrofolate biosynthesis; 5,6,7,8-tetrahydrofolate from 7,8-dihydrofolate: step 1/1.</text>
</comment>
<evidence type="ECO:0000256" key="8">
    <source>
        <dbReference type="PIRNR" id="PIRNR000194"/>
    </source>
</evidence>
<comment type="caution">
    <text evidence="11">The sequence shown here is derived from an EMBL/GenBank/DDBJ whole genome shotgun (WGS) entry which is preliminary data.</text>
</comment>
<keyword evidence="6 8" id="KW-0560">Oxidoreductase</keyword>
<evidence type="ECO:0000256" key="1">
    <source>
        <dbReference type="ARBA" id="ARBA00004903"/>
    </source>
</evidence>
<dbReference type="PANTHER" id="PTHR48069">
    <property type="entry name" value="DIHYDROFOLATE REDUCTASE"/>
    <property type="match status" value="1"/>
</dbReference>
<dbReference type="EMBL" id="SMGG01000004">
    <property type="protein sequence ID" value="TCK60759.1"/>
    <property type="molecule type" value="Genomic_DNA"/>
</dbReference>
<dbReference type="PANTHER" id="PTHR48069:SF3">
    <property type="entry name" value="DIHYDROFOLATE REDUCTASE"/>
    <property type="match status" value="1"/>
</dbReference>
<comment type="catalytic activity">
    <reaction evidence="8">
        <text>(6S)-5,6,7,8-tetrahydrofolate + NADP(+) = 7,8-dihydrofolate + NADPH + H(+)</text>
        <dbReference type="Rhea" id="RHEA:15009"/>
        <dbReference type="ChEBI" id="CHEBI:15378"/>
        <dbReference type="ChEBI" id="CHEBI:57451"/>
        <dbReference type="ChEBI" id="CHEBI:57453"/>
        <dbReference type="ChEBI" id="CHEBI:57783"/>
        <dbReference type="ChEBI" id="CHEBI:58349"/>
        <dbReference type="EC" id="1.5.1.3"/>
    </reaction>
</comment>
<dbReference type="InterPro" id="IPR024072">
    <property type="entry name" value="DHFR-like_dom_sf"/>
</dbReference>
<dbReference type="Pfam" id="PF00186">
    <property type="entry name" value="DHFR_1"/>
    <property type="match status" value="1"/>
</dbReference>
<dbReference type="GO" id="GO:0046452">
    <property type="term" value="P:dihydrofolate metabolic process"/>
    <property type="evidence" value="ECO:0007669"/>
    <property type="project" value="TreeGrafter"/>
</dbReference>
<dbReference type="InterPro" id="IPR017925">
    <property type="entry name" value="DHFR_CS"/>
</dbReference>
<keyword evidence="4 8" id="KW-0554">One-carbon metabolism</keyword>
<dbReference type="AlphaFoldDB" id="A0A4R1KC91"/>
<dbReference type="GO" id="GO:0004146">
    <property type="term" value="F:dihydrofolate reductase activity"/>
    <property type="evidence" value="ECO:0007669"/>
    <property type="project" value="UniProtKB-EC"/>
</dbReference>
<comment type="similarity">
    <text evidence="2 8 9">Belongs to the dihydrofolate reductase family.</text>
</comment>
<evidence type="ECO:0000256" key="9">
    <source>
        <dbReference type="RuleBase" id="RU004474"/>
    </source>
</evidence>
<dbReference type="InterPro" id="IPR001796">
    <property type="entry name" value="DHFR_dom"/>
</dbReference>
<evidence type="ECO:0000256" key="5">
    <source>
        <dbReference type="ARBA" id="ARBA00022857"/>
    </source>
</evidence>
<evidence type="ECO:0000256" key="4">
    <source>
        <dbReference type="ARBA" id="ARBA00022563"/>
    </source>
</evidence>
<name>A0A4R1KC91_9BACT</name>
<gene>
    <name evidence="11" type="ORF">C8D98_1638</name>
</gene>
<dbReference type="GO" id="GO:0046655">
    <property type="term" value="P:folic acid metabolic process"/>
    <property type="evidence" value="ECO:0007669"/>
    <property type="project" value="TreeGrafter"/>
</dbReference>
<evidence type="ECO:0000259" key="10">
    <source>
        <dbReference type="PROSITE" id="PS51330"/>
    </source>
</evidence>
<dbReference type="PROSITE" id="PS00075">
    <property type="entry name" value="DHFR_1"/>
    <property type="match status" value="1"/>
</dbReference>
<dbReference type="RefSeq" id="WP_132873626.1">
    <property type="nucleotide sequence ID" value="NZ_JBLJBI010000028.1"/>
</dbReference>
<dbReference type="PRINTS" id="PR00070">
    <property type="entry name" value="DHFR"/>
</dbReference>
<dbReference type="Gene3D" id="3.40.430.10">
    <property type="entry name" value="Dihydrofolate Reductase, subunit A"/>
    <property type="match status" value="1"/>
</dbReference>
<evidence type="ECO:0000256" key="6">
    <source>
        <dbReference type="ARBA" id="ARBA00023002"/>
    </source>
</evidence>
<evidence type="ECO:0000256" key="3">
    <source>
        <dbReference type="ARBA" id="ARBA00012856"/>
    </source>
</evidence>